<dbReference type="EMBL" id="KY315549">
    <property type="protein sequence ID" value="QFX28744.1"/>
    <property type="molecule type" value="Genomic_DNA"/>
</dbReference>
<feature type="transmembrane region" description="Helical" evidence="1">
    <location>
        <begin position="27"/>
        <end position="43"/>
    </location>
</feature>
<evidence type="ECO:0000313" key="2">
    <source>
        <dbReference type="EMBL" id="ARM06993.2"/>
    </source>
</evidence>
<name>A0A1W6G2K1_9BETA</name>
<reference evidence="2" key="1">
    <citation type="journal article" date="2018" name="BMC Genomics">
        <title>Comparative genomic, transcriptomic, and proteomic reannotation of human herpesvirus 6.</title>
        <authorList>
            <person name="Greninger A.L."/>
            <person name="Knudsen G.M."/>
            <person name="Roychoudhury P."/>
            <person name="Hanson D.J."/>
            <person name="Sedlak R.H."/>
            <person name="Xie H."/>
            <person name="Guan J."/>
            <person name="Nguyen T."/>
            <person name="Peddu V."/>
            <person name="Boeckh M."/>
            <person name="Huang M.L."/>
            <person name="Cook L."/>
            <person name="Depledge D.P."/>
            <person name="Zerr D.M."/>
            <person name="Koelle D.M."/>
            <person name="Gantt S."/>
            <person name="Yoshikawa T."/>
            <person name="Caserta M."/>
            <person name="Hill J.A."/>
            <person name="Jerome K.R."/>
        </authorList>
    </citation>
    <scope>NUCLEOTIDE SEQUENCE</scope>
    <source>
        <strain evidence="2">HP23A7</strain>
        <strain evidence="3">HP73F12</strain>
        <strain evidence="4">HP94B11</strain>
        <strain evidence="5">JHPT-D12</strain>
        <strain evidence="6">JHPT-G1</strain>
    </source>
</reference>
<keyword evidence="1" id="KW-0812">Transmembrane</keyword>
<evidence type="ECO:0000313" key="3">
    <source>
        <dbReference type="EMBL" id="QFW97342.1"/>
    </source>
</evidence>
<accession>A0A1W6G2K1</accession>
<sequence length="54" mass="6373">MPINVFFFYRKLIVLLYMLTSRQEKQLFLNMIYAVSLILYGGFPDILNCSFSSI</sequence>
<evidence type="ECO:0000256" key="1">
    <source>
        <dbReference type="SAM" id="Phobius"/>
    </source>
</evidence>
<keyword evidence="1" id="KW-0472">Membrane</keyword>
<dbReference type="EMBL" id="KY315558">
    <property type="protein sequence ID" value="QFX63839.1"/>
    <property type="molecule type" value="Genomic_DNA"/>
</dbReference>
<dbReference type="EMBL" id="KY315555">
    <property type="protein sequence ID" value="QFX53676.1"/>
    <property type="molecule type" value="Genomic_DNA"/>
</dbReference>
<evidence type="ECO:0000313" key="5">
    <source>
        <dbReference type="EMBL" id="QFX53676.1"/>
    </source>
</evidence>
<dbReference type="EMBL" id="KY315540">
    <property type="protein sequence ID" value="QFW97342.1"/>
    <property type="molecule type" value="Genomic_DNA"/>
</dbReference>
<evidence type="ECO:0000313" key="6">
    <source>
        <dbReference type="EMBL" id="QFX63839.1"/>
    </source>
</evidence>
<keyword evidence="1" id="KW-1133">Transmembrane helix</keyword>
<dbReference type="EMBL" id="KY315531">
    <property type="protein sequence ID" value="ARM06993.2"/>
    <property type="molecule type" value="Genomic_DNA"/>
</dbReference>
<protein>
    <submittedName>
        <fullName evidence="2">U15_1</fullName>
    </submittedName>
</protein>
<evidence type="ECO:0000313" key="4">
    <source>
        <dbReference type="EMBL" id="QFX28744.1"/>
    </source>
</evidence>
<proteinExistence type="predicted"/>
<organism evidence="2">
    <name type="scientific">Human betaherpesvirus 6</name>
    <dbReference type="NCBI Taxonomy" id="10368"/>
    <lineage>
        <taxon>Viruses</taxon>
        <taxon>Duplodnaviria</taxon>
        <taxon>Heunggongvirae</taxon>
        <taxon>Peploviricota</taxon>
        <taxon>Herviviricetes</taxon>
        <taxon>Herpesvirales</taxon>
        <taxon>Orthoherpesviridae</taxon>
        <taxon>Betaherpesvirinae</taxon>
        <taxon>Roseolovirus</taxon>
    </lineage>
</organism>